<dbReference type="HOGENOM" id="CLU_037990_7_0_6"/>
<keyword evidence="3" id="KW-1185">Reference proteome</keyword>
<dbReference type="InterPro" id="IPR029063">
    <property type="entry name" value="SAM-dependent_MTases_sf"/>
</dbReference>
<dbReference type="GO" id="GO:0008757">
    <property type="term" value="F:S-adenosylmethionine-dependent methyltransferase activity"/>
    <property type="evidence" value="ECO:0007669"/>
    <property type="project" value="InterPro"/>
</dbReference>
<dbReference type="PANTHER" id="PTHR42912">
    <property type="entry name" value="METHYLTRANSFERASE"/>
    <property type="match status" value="1"/>
</dbReference>
<dbReference type="Pfam" id="PF08241">
    <property type="entry name" value="Methyltransf_11"/>
    <property type="match status" value="1"/>
</dbReference>
<evidence type="ECO:0000259" key="1">
    <source>
        <dbReference type="Pfam" id="PF08241"/>
    </source>
</evidence>
<gene>
    <name evidence="2" type="ORF">THITH_12880</name>
</gene>
<feature type="domain" description="Methyltransferase type 11" evidence="1">
    <location>
        <begin position="45"/>
        <end position="140"/>
    </location>
</feature>
<reference evidence="2 3" key="1">
    <citation type="submission" date="2013-12" db="EMBL/GenBank/DDBJ databases">
        <authorList>
            <consortium name="DOE Joint Genome Institute"/>
            <person name="Muyzer G."/>
            <person name="Huntemann M."/>
            <person name="Han J."/>
            <person name="Chen A."/>
            <person name="Kyrpides N."/>
            <person name="Mavromatis K."/>
            <person name="Markowitz V."/>
            <person name="Palaniappan K."/>
            <person name="Ivanova N."/>
            <person name="Schaumberg A."/>
            <person name="Pati A."/>
            <person name="Liolios K."/>
            <person name="Nordberg H.P."/>
            <person name="Cantor M.N."/>
            <person name="Hua S.X."/>
            <person name="Woyke T."/>
        </authorList>
    </citation>
    <scope>NUCLEOTIDE SEQUENCE [LARGE SCALE GENOMIC DNA]</scope>
    <source>
        <strain evidence="2 3">ARh 1</strain>
    </source>
</reference>
<dbReference type="Gene3D" id="3.40.50.150">
    <property type="entry name" value="Vaccinia Virus protein VP39"/>
    <property type="match status" value="1"/>
</dbReference>
<organism evidence="2 3">
    <name type="scientific">Thioalkalivibrio paradoxus ARh 1</name>
    <dbReference type="NCBI Taxonomy" id="713585"/>
    <lineage>
        <taxon>Bacteria</taxon>
        <taxon>Pseudomonadati</taxon>
        <taxon>Pseudomonadota</taxon>
        <taxon>Gammaproteobacteria</taxon>
        <taxon>Chromatiales</taxon>
        <taxon>Ectothiorhodospiraceae</taxon>
        <taxon>Thioalkalivibrio</taxon>
    </lineage>
</organism>
<dbReference type="AlphaFoldDB" id="W0DQ48"/>
<dbReference type="InterPro" id="IPR050508">
    <property type="entry name" value="Methyltransf_Superfamily"/>
</dbReference>
<protein>
    <submittedName>
        <fullName evidence="2">SAM-dependent methlyltransferase</fullName>
    </submittedName>
</protein>
<dbReference type="KEGG" id="tti:THITH_12880"/>
<evidence type="ECO:0000313" key="3">
    <source>
        <dbReference type="Proteomes" id="UP000005289"/>
    </source>
</evidence>
<name>W0DQ48_9GAMM</name>
<proteinExistence type="predicted"/>
<dbReference type="RefSeq" id="WP_006748469.1">
    <property type="nucleotide sequence ID" value="NZ_CP007029.1"/>
</dbReference>
<sequence>MDLISIRKSYRRYARHYDVIFGRVFARGRRLALDTLAPVSGKRVLEVGVGTGISLPFYCTDSEVVGIDISREMLDVARRRLSAEDCPAVIGLAEMNAERLGFADDSFDAVVAMYVASVVPNPEQLFAEMWRVCRPGGQILVVNHFASRQWFLRTLERSLRPLSRAVGFRPDMELDHFVSVTGREPVAIEPASLFGYWKQVQFTKSA</sequence>
<dbReference type="SUPFAM" id="SSF53335">
    <property type="entry name" value="S-adenosyl-L-methionine-dependent methyltransferases"/>
    <property type="match status" value="1"/>
</dbReference>
<dbReference type="OrthoDB" id="323463at2"/>
<dbReference type="InterPro" id="IPR013216">
    <property type="entry name" value="Methyltransf_11"/>
</dbReference>
<dbReference type="STRING" id="713585.THITH_12880"/>
<accession>W0DQ48</accession>
<dbReference type="CDD" id="cd02440">
    <property type="entry name" value="AdoMet_MTases"/>
    <property type="match status" value="1"/>
</dbReference>
<dbReference type="PANTHER" id="PTHR42912:SF80">
    <property type="entry name" value="METHYLTRANSFERASE DOMAIN-CONTAINING PROTEIN"/>
    <property type="match status" value="1"/>
</dbReference>
<dbReference type="Proteomes" id="UP000005289">
    <property type="component" value="Chromosome"/>
</dbReference>
<evidence type="ECO:0000313" key="2">
    <source>
        <dbReference type="EMBL" id="AHE99000.1"/>
    </source>
</evidence>
<keyword evidence="2" id="KW-0808">Transferase</keyword>
<dbReference type="EMBL" id="CP007029">
    <property type="protein sequence ID" value="AHE99000.1"/>
    <property type="molecule type" value="Genomic_DNA"/>
</dbReference>